<keyword evidence="1 10" id="KW-0963">Cytoplasm</keyword>
<feature type="binding site" evidence="10">
    <location>
        <position position="290"/>
    </location>
    <ligand>
        <name>Zn(2+)</name>
        <dbReference type="ChEBI" id="CHEBI:29105"/>
    </ligand>
</feature>
<dbReference type="Pfam" id="PF03193">
    <property type="entry name" value="RsgA_GTPase"/>
    <property type="match status" value="1"/>
</dbReference>
<dbReference type="PANTHER" id="PTHR32120:SF10">
    <property type="entry name" value="SMALL RIBOSOMAL SUBUNIT BIOGENESIS GTPASE RSGA"/>
    <property type="match status" value="1"/>
</dbReference>
<dbReference type="PANTHER" id="PTHR32120">
    <property type="entry name" value="SMALL RIBOSOMAL SUBUNIT BIOGENESIS GTPASE RSGA"/>
    <property type="match status" value="1"/>
</dbReference>
<accession>A0ABT8WB20</accession>
<feature type="binding site" evidence="10">
    <location>
        <position position="288"/>
    </location>
    <ligand>
        <name>Zn(2+)</name>
        <dbReference type="ChEBI" id="CHEBI:29105"/>
    </ligand>
</feature>
<dbReference type="Gene3D" id="3.40.50.300">
    <property type="entry name" value="P-loop containing nucleotide triphosphate hydrolases"/>
    <property type="match status" value="1"/>
</dbReference>
<comment type="similarity">
    <text evidence="10">Belongs to the TRAFAC class YlqF/YawG GTPase family. RsgA subfamily.</text>
</comment>
<reference evidence="14" key="1">
    <citation type="submission" date="2023-07" db="EMBL/GenBank/DDBJ databases">
        <title>Two novel species in the genus Flavivirga.</title>
        <authorList>
            <person name="Kwon K."/>
        </authorList>
    </citation>
    <scope>NUCLEOTIDE SEQUENCE</scope>
    <source>
        <strain evidence="14">KCTC 52353</strain>
    </source>
</reference>
<keyword evidence="5 10" id="KW-0547">Nucleotide-binding</keyword>
<dbReference type="NCBIfam" id="TIGR00157">
    <property type="entry name" value="ribosome small subunit-dependent GTPase A"/>
    <property type="match status" value="1"/>
</dbReference>
<evidence type="ECO:0000256" key="8">
    <source>
        <dbReference type="ARBA" id="ARBA00022884"/>
    </source>
</evidence>
<evidence type="ECO:0000256" key="3">
    <source>
        <dbReference type="ARBA" id="ARBA00022723"/>
    </source>
</evidence>
<comment type="cofactor">
    <cofactor evidence="10">
        <name>Zn(2+)</name>
        <dbReference type="ChEBI" id="CHEBI:29105"/>
    </cofactor>
    <text evidence="10">Binds 1 zinc ion per subunit.</text>
</comment>
<comment type="subcellular location">
    <subcellularLocation>
        <location evidence="10">Cytoplasm</location>
    </subcellularLocation>
</comment>
<dbReference type="InterPro" id="IPR012340">
    <property type="entry name" value="NA-bd_OB-fold"/>
</dbReference>
<proteinExistence type="inferred from homology"/>
<evidence type="ECO:0000313" key="14">
    <source>
        <dbReference type="EMBL" id="MDO5970253.1"/>
    </source>
</evidence>
<feature type="binding site" evidence="10">
    <location>
        <begin position="148"/>
        <end position="151"/>
    </location>
    <ligand>
        <name>GTP</name>
        <dbReference type="ChEBI" id="CHEBI:37565"/>
    </ligand>
</feature>
<feature type="region of interest" description="Disordered" evidence="11">
    <location>
        <begin position="335"/>
        <end position="355"/>
    </location>
</feature>
<protein>
    <recommendedName>
        <fullName evidence="10">Small ribosomal subunit biogenesis GTPase RsgA</fullName>
        <ecNumber evidence="10">3.6.1.-</ecNumber>
    </recommendedName>
</protein>
<feature type="binding site" evidence="10">
    <location>
        <begin position="202"/>
        <end position="210"/>
    </location>
    <ligand>
        <name>GTP</name>
        <dbReference type="ChEBI" id="CHEBI:37565"/>
    </ligand>
</feature>
<dbReference type="InterPro" id="IPR010914">
    <property type="entry name" value="RsgA_GTPase_dom"/>
</dbReference>
<feature type="binding site" evidence="10">
    <location>
        <position position="283"/>
    </location>
    <ligand>
        <name>Zn(2+)</name>
        <dbReference type="ChEBI" id="CHEBI:29105"/>
    </ligand>
</feature>
<dbReference type="CDD" id="cd01854">
    <property type="entry name" value="YjeQ_EngC"/>
    <property type="match status" value="1"/>
</dbReference>
<organism evidence="14 15">
    <name type="scientific">Flavivirga aquimarina</name>
    <dbReference type="NCBI Taxonomy" id="2027862"/>
    <lineage>
        <taxon>Bacteria</taxon>
        <taxon>Pseudomonadati</taxon>
        <taxon>Bacteroidota</taxon>
        <taxon>Flavobacteriia</taxon>
        <taxon>Flavobacteriales</taxon>
        <taxon>Flavobacteriaceae</taxon>
        <taxon>Flavivirga</taxon>
    </lineage>
</organism>
<evidence type="ECO:0000259" key="12">
    <source>
        <dbReference type="PROSITE" id="PS50936"/>
    </source>
</evidence>
<dbReference type="EC" id="3.6.1.-" evidence="10"/>
<keyword evidence="15" id="KW-1185">Reference proteome</keyword>
<gene>
    <name evidence="10 14" type="primary">rsgA</name>
    <name evidence="14" type="ORF">Q4Q35_10590</name>
</gene>
<evidence type="ECO:0000256" key="4">
    <source>
        <dbReference type="ARBA" id="ARBA00022730"/>
    </source>
</evidence>
<dbReference type="EMBL" id="JAUOEK010000118">
    <property type="protein sequence ID" value="MDO5970253.1"/>
    <property type="molecule type" value="Genomic_DNA"/>
</dbReference>
<keyword evidence="6 10" id="KW-0378">Hydrolase</keyword>
<comment type="function">
    <text evidence="10">One of several proteins that assist in the late maturation steps of the functional core of the 30S ribosomal subunit. Helps release RbfA from mature subunits. May play a role in the assembly of ribosomal proteins into the subunit. Circularly permuted GTPase that catalyzes slow GTP hydrolysis, GTPase activity is stimulated by the 30S ribosomal subunit.</text>
</comment>
<keyword evidence="8 10" id="KW-0694">RNA-binding</keyword>
<dbReference type="Gene3D" id="2.40.50.140">
    <property type="entry name" value="Nucleic acid-binding proteins"/>
    <property type="match status" value="1"/>
</dbReference>
<comment type="subunit">
    <text evidence="10">Monomer. Associates with 30S ribosomal subunit, binds 16S rRNA.</text>
</comment>
<evidence type="ECO:0000256" key="5">
    <source>
        <dbReference type="ARBA" id="ARBA00022741"/>
    </source>
</evidence>
<name>A0ABT8WB20_9FLAO</name>
<keyword evidence="4 10" id="KW-0699">rRNA-binding</keyword>
<dbReference type="SUPFAM" id="SSF50249">
    <property type="entry name" value="Nucleic acid-binding proteins"/>
    <property type="match status" value="1"/>
</dbReference>
<dbReference type="SUPFAM" id="SSF52540">
    <property type="entry name" value="P-loop containing nucleoside triphosphate hydrolases"/>
    <property type="match status" value="1"/>
</dbReference>
<evidence type="ECO:0000256" key="6">
    <source>
        <dbReference type="ARBA" id="ARBA00022801"/>
    </source>
</evidence>
<dbReference type="HAMAP" id="MF_01820">
    <property type="entry name" value="GTPase_RsgA"/>
    <property type="match status" value="1"/>
</dbReference>
<evidence type="ECO:0000256" key="2">
    <source>
        <dbReference type="ARBA" id="ARBA00022517"/>
    </source>
</evidence>
<dbReference type="Gene3D" id="1.10.40.50">
    <property type="entry name" value="Probable gtpase engc, domain 3"/>
    <property type="match status" value="1"/>
</dbReference>
<evidence type="ECO:0000256" key="9">
    <source>
        <dbReference type="ARBA" id="ARBA00023134"/>
    </source>
</evidence>
<dbReference type="PROSITE" id="PS51721">
    <property type="entry name" value="G_CP"/>
    <property type="match status" value="1"/>
</dbReference>
<comment type="caution">
    <text evidence="14">The sequence shown here is derived from an EMBL/GenBank/DDBJ whole genome shotgun (WGS) entry which is preliminary data.</text>
</comment>
<dbReference type="PROSITE" id="PS50936">
    <property type="entry name" value="ENGC_GTPASE"/>
    <property type="match status" value="1"/>
</dbReference>
<keyword evidence="7 10" id="KW-0862">Zinc</keyword>
<dbReference type="InterPro" id="IPR027417">
    <property type="entry name" value="P-loop_NTPase"/>
</dbReference>
<evidence type="ECO:0000259" key="13">
    <source>
        <dbReference type="PROSITE" id="PS51721"/>
    </source>
</evidence>
<keyword evidence="3 10" id="KW-0479">Metal-binding</keyword>
<feature type="domain" description="EngC GTPase" evidence="12">
    <location>
        <begin position="109"/>
        <end position="258"/>
    </location>
</feature>
<feature type="compositionally biased region" description="Basic residues" evidence="11">
    <location>
        <begin position="344"/>
        <end position="355"/>
    </location>
</feature>
<keyword evidence="9 10" id="KW-0342">GTP-binding</keyword>
<keyword evidence="2 10" id="KW-0690">Ribosome biogenesis</keyword>
<evidence type="ECO:0000313" key="15">
    <source>
        <dbReference type="Proteomes" id="UP001176883"/>
    </source>
</evidence>
<evidence type="ECO:0000256" key="11">
    <source>
        <dbReference type="SAM" id="MobiDB-lite"/>
    </source>
</evidence>
<sequence length="355" mass="40082">MKIEALGYNDTLEKYRVVQNLDSFEIGRVILEHKERYVVKTSESEFDSELIGNLRFTAESRYDFPAVGDWVAFSSYDDNKALIHAIYPRKAIIERKAVGKSGQTQIIATNVDFGLIVQAVNRDFNLNRLERYLTICNASNVEPIIVLNKTDLIKKSELNAIIAQINQRIKDVSILSISNLSTEGYLELEAIIQKGKTYCLLGSSGVGKSTIINGLSNKLLMKTSEISSSVNKGKHTTSHRELIVLNNGGIMIDNPGMREIGIADTADGLETTFESIVEYSKDCKFKDCTHIHEKGCAILEAVENGEIDEEAYANFQKMEREKSHFESNLLDRKKKDKNLGKMIKNIKKQRRDNKY</sequence>
<dbReference type="RefSeq" id="WP_303277944.1">
    <property type="nucleotide sequence ID" value="NZ_JAUOEK010000118.1"/>
</dbReference>
<feature type="domain" description="CP-type G" evidence="13">
    <location>
        <begin position="100"/>
        <end position="260"/>
    </location>
</feature>
<evidence type="ECO:0000256" key="7">
    <source>
        <dbReference type="ARBA" id="ARBA00022833"/>
    </source>
</evidence>
<feature type="binding site" evidence="10">
    <location>
        <position position="296"/>
    </location>
    <ligand>
        <name>Zn(2+)</name>
        <dbReference type="ChEBI" id="CHEBI:29105"/>
    </ligand>
</feature>
<evidence type="ECO:0000256" key="1">
    <source>
        <dbReference type="ARBA" id="ARBA00022490"/>
    </source>
</evidence>
<evidence type="ECO:0000256" key="10">
    <source>
        <dbReference type="HAMAP-Rule" id="MF_01820"/>
    </source>
</evidence>
<dbReference type="Proteomes" id="UP001176883">
    <property type="component" value="Unassembled WGS sequence"/>
</dbReference>
<dbReference type="InterPro" id="IPR004881">
    <property type="entry name" value="Ribosome_biogen_GTPase_RsgA"/>
</dbReference>
<dbReference type="InterPro" id="IPR030378">
    <property type="entry name" value="G_CP_dom"/>
</dbReference>